<protein>
    <submittedName>
        <fullName evidence="1">SAM-dependent methyltransferase</fullName>
        <ecNumber evidence="1">2.1.1.-</ecNumber>
    </submittedName>
</protein>
<keyword evidence="1" id="KW-0808">Transferase</keyword>
<keyword evidence="2" id="KW-1185">Reference proteome</keyword>
<dbReference type="GO" id="GO:0032259">
    <property type="term" value="P:methylation"/>
    <property type="evidence" value="ECO:0007669"/>
    <property type="project" value="UniProtKB-KW"/>
</dbReference>
<dbReference type="Gene3D" id="3.40.50.150">
    <property type="entry name" value="Vaccinia Virus protein VP39"/>
    <property type="match status" value="1"/>
</dbReference>
<dbReference type="InterPro" id="IPR006764">
    <property type="entry name" value="SAM_dep_MeTrfase_SAV2177_type"/>
</dbReference>
<comment type="caution">
    <text evidence="1">The sequence shown here is derived from an EMBL/GenBank/DDBJ whole genome shotgun (WGS) entry which is preliminary data.</text>
</comment>
<accession>A0ABW7AH63</accession>
<proteinExistence type="predicted"/>
<name>A0ABW7AH63_9ACTN</name>
<organism evidence="1 2">
    <name type="scientific">Nonomuraea marmarensis</name>
    <dbReference type="NCBI Taxonomy" id="3351344"/>
    <lineage>
        <taxon>Bacteria</taxon>
        <taxon>Bacillati</taxon>
        <taxon>Actinomycetota</taxon>
        <taxon>Actinomycetes</taxon>
        <taxon>Streptosporangiales</taxon>
        <taxon>Streptosporangiaceae</taxon>
        <taxon>Nonomuraea</taxon>
    </lineage>
</organism>
<evidence type="ECO:0000313" key="1">
    <source>
        <dbReference type="EMBL" id="MFG1706632.1"/>
    </source>
</evidence>
<dbReference type="EMBL" id="JBICRM010000016">
    <property type="protein sequence ID" value="MFG1706632.1"/>
    <property type="molecule type" value="Genomic_DNA"/>
</dbReference>
<sequence>MFSSLSRHKFDTVRQFDHERPNLARMYDYMLGGRDNFAVDRQATDQLAELIPEAVPLARANRAFLQRAVRYVAAAGVRQFLDLGSGLPTQGSAHEMAPAARVVYVDHDPVVGAHAKVLLGRTGRAVFVEADLLDPDEVLARVGGFLDLDEPVGVLLVSILHFLPDSAQPQRAVAVLRERVAPGSYLAITHATTMGRLAEERASGAHRGSSTGGADRTPAEIRAFFGDFPLEPPGLVQAVDWRPDRPKLVGDWSLPSSLMAGVGKKAG</sequence>
<dbReference type="Pfam" id="PF04672">
    <property type="entry name" value="Methyltransf_19"/>
    <property type="match status" value="1"/>
</dbReference>
<keyword evidence="1" id="KW-0489">Methyltransferase</keyword>
<dbReference type="Proteomes" id="UP001603978">
    <property type="component" value="Unassembled WGS sequence"/>
</dbReference>
<dbReference type="GO" id="GO:0008168">
    <property type="term" value="F:methyltransferase activity"/>
    <property type="evidence" value="ECO:0007669"/>
    <property type="project" value="UniProtKB-KW"/>
</dbReference>
<evidence type="ECO:0000313" key="2">
    <source>
        <dbReference type="Proteomes" id="UP001603978"/>
    </source>
</evidence>
<dbReference type="EC" id="2.1.1.-" evidence="1"/>
<dbReference type="SUPFAM" id="SSF53335">
    <property type="entry name" value="S-adenosyl-L-methionine-dependent methyltransferases"/>
    <property type="match status" value="1"/>
</dbReference>
<dbReference type="PIRSF" id="PIRSF017393">
    <property type="entry name" value="MTase_SAV2177"/>
    <property type="match status" value="1"/>
</dbReference>
<dbReference type="CDD" id="cd02440">
    <property type="entry name" value="AdoMet_MTases"/>
    <property type="match status" value="1"/>
</dbReference>
<dbReference type="RefSeq" id="WP_393169662.1">
    <property type="nucleotide sequence ID" value="NZ_JBICRM010000016.1"/>
</dbReference>
<gene>
    <name evidence="1" type="ORF">ACFLIM_25905</name>
</gene>
<dbReference type="InterPro" id="IPR029063">
    <property type="entry name" value="SAM-dependent_MTases_sf"/>
</dbReference>
<reference evidence="1 2" key="1">
    <citation type="submission" date="2024-10" db="EMBL/GenBank/DDBJ databases">
        <authorList>
            <person name="Topkara A.R."/>
            <person name="Saygin H."/>
        </authorList>
    </citation>
    <scope>NUCLEOTIDE SEQUENCE [LARGE SCALE GENOMIC DNA]</scope>
    <source>
        <strain evidence="1 2">M3C6</strain>
    </source>
</reference>